<keyword evidence="8" id="KW-1185">Reference proteome</keyword>
<dbReference type="PANTHER" id="PTHR43409">
    <property type="entry name" value="ANAEROBIC MAGNESIUM-PROTOPORPHYRIN IX MONOMETHYL ESTER CYCLASE-RELATED"/>
    <property type="match status" value="1"/>
</dbReference>
<gene>
    <name evidence="7" type="ORF">ACFPZJ_12510</name>
</gene>
<evidence type="ECO:0000256" key="5">
    <source>
        <dbReference type="ARBA" id="ARBA00023014"/>
    </source>
</evidence>
<evidence type="ECO:0000313" key="7">
    <source>
        <dbReference type="EMBL" id="MFC5634584.1"/>
    </source>
</evidence>
<accession>A0ABW0UQA7</accession>
<keyword evidence="5" id="KW-0411">Iron-sulfur</keyword>
<comment type="cofactor">
    <cofactor evidence="1">
        <name>[4Fe-4S] cluster</name>
        <dbReference type="ChEBI" id="CHEBI:49883"/>
    </cofactor>
</comment>
<organism evidence="7 8">
    <name type="scientific">Streptomyces bullii</name>
    <dbReference type="NCBI Taxonomy" id="349910"/>
    <lineage>
        <taxon>Bacteria</taxon>
        <taxon>Bacillati</taxon>
        <taxon>Actinomycetota</taxon>
        <taxon>Actinomycetes</taxon>
        <taxon>Kitasatosporales</taxon>
        <taxon>Streptomycetaceae</taxon>
        <taxon>Streptomyces</taxon>
    </lineage>
</organism>
<dbReference type="SMART" id="SM00729">
    <property type="entry name" value="Elp3"/>
    <property type="match status" value="1"/>
</dbReference>
<dbReference type="SFLD" id="SFLDG01082">
    <property type="entry name" value="B12-binding_domain_containing"/>
    <property type="match status" value="1"/>
</dbReference>
<dbReference type="InterPro" id="IPR006158">
    <property type="entry name" value="Cobalamin-bd"/>
</dbReference>
<dbReference type="InterPro" id="IPR006638">
    <property type="entry name" value="Elp3/MiaA/NifB-like_rSAM"/>
</dbReference>
<dbReference type="Gene3D" id="3.80.30.20">
    <property type="entry name" value="tm_1862 like domain"/>
    <property type="match status" value="1"/>
</dbReference>
<dbReference type="InterPro" id="IPR023404">
    <property type="entry name" value="rSAM_horseshoe"/>
</dbReference>
<reference evidence="8" key="1">
    <citation type="journal article" date="2019" name="Int. J. Syst. Evol. Microbiol.">
        <title>The Global Catalogue of Microorganisms (GCM) 10K type strain sequencing project: providing services to taxonomists for standard genome sequencing and annotation.</title>
        <authorList>
            <consortium name="The Broad Institute Genomics Platform"/>
            <consortium name="The Broad Institute Genome Sequencing Center for Infectious Disease"/>
            <person name="Wu L."/>
            <person name="Ma J."/>
        </authorList>
    </citation>
    <scope>NUCLEOTIDE SEQUENCE [LARGE SCALE GENOMIC DNA]</scope>
    <source>
        <strain evidence="8">CGMCC 4.7248</strain>
    </source>
</reference>
<dbReference type="Gene3D" id="3.40.50.280">
    <property type="entry name" value="Cobalamin-binding domain"/>
    <property type="match status" value="1"/>
</dbReference>
<protein>
    <submittedName>
        <fullName evidence="7">B12-binding domain-containing radical SAM protein</fullName>
    </submittedName>
</protein>
<evidence type="ECO:0000256" key="1">
    <source>
        <dbReference type="ARBA" id="ARBA00001966"/>
    </source>
</evidence>
<dbReference type="PANTHER" id="PTHR43409:SF7">
    <property type="entry name" value="BLL1977 PROTEIN"/>
    <property type="match status" value="1"/>
</dbReference>
<sequence length="719" mass="79556">MDREPISKASVVLLKAVQLACEPSEDAATSLTSDLMSVLIDPQQIQGELKSSLGSKVGRVRVTGSLDRRLVFIERRDGRWVVADLANLPHISRAWPAWTHEHITLDDPLAAVSLAQLTEEAVHRLSRPRVLLAALYHPEYFPLPRFPLGISDVARAARSQLLGTVSLVDMQLGIELRGLIERVTSEQPDILGISVTFGQHDLLVELLDAVHSLPDPPTIIAGGSLTVRNEALLLQRFPDLLIARGGGEATIEALLQHWHGDMDKQQIPGLGFNGAGRGGALTIGRRRTPKPITRDASSDILPELDLLPATLQHHGVAQLETSRGCTNYCSFCPRGHKGIWSGSEAKQLPWILAEISNVFDRHPETARVLYLVDEEFIGRGEEAVQRALEVAGAVHDAGFKWESSCRVDQVVRTDRAEDWHVERAEMWRGLLDRGLRRMLFGVESGVDSILERFNKETTGDQNALAIRTLSALGVPTRFTYITFDHLMTLEELKATYAFQGRTDLLLRPQPQLSVKEIVQGVRDEQFVATHSSARALHTGISYMLVSMECLIGAAYTRRVEQAGLAGQARPSMGRVDAKFADWRIGVASHWAQLWVDRNFALDYTLKSQEKILDGTPRAVVRETRSVLKDASYTVLGSLIDAIDEQPTEPSQGTEAALSESVEQILDREMTILRDSMGEALRQVAAVLPAQHRRTLLTQHERWASATTWDLINTADPCGT</sequence>
<name>A0ABW0UQA7_9ACTN</name>
<evidence type="ECO:0000256" key="2">
    <source>
        <dbReference type="ARBA" id="ARBA00022691"/>
    </source>
</evidence>
<dbReference type="InterPro" id="IPR058240">
    <property type="entry name" value="rSAM_sf"/>
</dbReference>
<dbReference type="InterPro" id="IPR051198">
    <property type="entry name" value="BchE-like"/>
</dbReference>
<dbReference type="PROSITE" id="PS51332">
    <property type="entry name" value="B12_BINDING"/>
    <property type="match status" value="1"/>
</dbReference>
<dbReference type="Pfam" id="PF04055">
    <property type="entry name" value="Radical_SAM"/>
    <property type="match status" value="1"/>
</dbReference>
<dbReference type="Proteomes" id="UP001596154">
    <property type="component" value="Unassembled WGS sequence"/>
</dbReference>
<evidence type="ECO:0000256" key="4">
    <source>
        <dbReference type="ARBA" id="ARBA00023004"/>
    </source>
</evidence>
<feature type="domain" description="B12-binding" evidence="6">
    <location>
        <begin position="127"/>
        <end position="265"/>
    </location>
</feature>
<evidence type="ECO:0000256" key="3">
    <source>
        <dbReference type="ARBA" id="ARBA00022723"/>
    </source>
</evidence>
<dbReference type="EMBL" id="JBHSNY010000004">
    <property type="protein sequence ID" value="MFC5634584.1"/>
    <property type="molecule type" value="Genomic_DNA"/>
</dbReference>
<dbReference type="SUPFAM" id="SSF102114">
    <property type="entry name" value="Radical SAM enzymes"/>
    <property type="match status" value="1"/>
</dbReference>
<comment type="caution">
    <text evidence="7">The sequence shown here is derived from an EMBL/GenBank/DDBJ whole genome shotgun (WGS) entry which is preliminary data.</text>
</comment>
<evidence type="ECO:0000259" key="6">
    <source>
        <dbReference type="PROSITE" id="PS51332"/>
    </source>
</evidence>
<keyword evidence="3" id="KW-0479">Metal-binding</keyword>
<keyword evidence="2" id="KW-0949">S-adenosyl-L-methionine</keyword>
<dbReference type="InterPro" id="IPR034532">
    <property type="entry name" value="OxsB-like"/>
</dbReference>
<dbReference type="SFLD" id="SFLDS00029">
    <property type="entry name" value="Radical_SAM"/>
    <property type="match status" value="1"/>
</dbReference>
<dbReference type="RefSeq" id="WP_381020517.1">
    <property type="nucleotide sequence ID" value="NZ_JBHSNY010000004.1"/>
</dbReference>
<keyword evidence="4" id="KW-0408">Iron</keyword>
<evidence type="ECO:0000313" key="8">
    <source>
        <dbReference type="Proteomes" id="UP001596154"/>
    </source>
</evidence>
<proteinExistence type="predicted"/>
<dbReference type="InterPro" id="IPR007197">
    <property type="entry name" value="rSAM"/>
</dbReference>
<dbReference type="SFLD" id="SFLDF00430">
    <property type="entry name" value="OxsB-like"/>
    <property type="match status" value="1"/>
</dbReference>